<evidence type="ECO:0008006" key="3">
    <source>
        <dbReference type="Google" id="ProtNLM"/>
    </source>
</evidence>
<organism evidence="2">
    <name type="scientific">Magnetococcus massalia (strain MO-1)</name>
    <dbReference type="NCBI Taxonomy" id="451514"/>
    <lineage>
        <taxon>Bacteria</taxon>
        <taxon>Pseudomonadati</taxon>
        <taxon>Pseudomonadota</taxon>
        <taxon>Magnetococcia</taxon>
        <taxon>Magnetococcales</taxon>
        <taxon>Magnetococcaceae</taxon>
        <taxon>Magnetococcus</taxon>
    </lineage>
</organism>
<name>A0A1S7LH00_MAGMO</name>
<dbReference type="InterPro" id="IPR008309">
    <property type="entry name" value="YdbL"/>
</dbReference>
<reference evidence="2" key="1">
    <citation type="submission" date="2015-04" db="EMBL/GenBank/DDBJ databases">
        <authorList>
            <person name="Syromyatnikov M.Y."/>
            <person name="Popov V.N."/>
        </authorList>
    </citation>
    <scope>NUCLEOTIDE SEQUENCE</scope>
    <source>
        <strain evidence="2">MO-1</strain>
    </source>
</reference>
<dbReference type="AlphaFoldDB" id="A0A1S7LH00"/>
<evidence type="ECO:0000256" key="1">
    <source>
        <dbReference type="SAM" id="SignalP"/>
    </source>
</evidence>
<dbReference type="PIRSF" id="PIRSF025560">
    <property type="entry name" value="UCP025560"/>
    <property type="match status" value="1"/>
</dbReference>
<keyword evidence="1" id="KW-0732">Signal</keyword>
<feature type="chain" id="PRO_5012074358" description="DUF1318 domain-containing protein" evidence="1">
    <location>
        <begin position="24"/>
        <end position="110"/>
    </location>
</feature>
<dbReference type="EMBL" id="LO017727">
    <property type="protein sequence ID" value="CRH05683.1"/>
    <property type="molecule type" value="Genomic_DNA"/>
</dbReference>
<gene>
    <name evidence="2" type="ORF">MAGMO_1495</name>
</gene>
<accession>A0A1S7LH00</accession>
<sequence length="110" mass="11711">MVYFKSFVALCALLLLLASPAMASPLNDAKQAGFLGEKGDGYVGVVTSSAPGHIKQLADEINLKRRAKYRSIADKNGTSLRNVESLVGDKLLGRAGPGEYVMQGGGWVRK</sequence>
<evidence type="ECO:0000313" key="2">
    <source>
        <dbReference type="EMBL" id="CRH05683.1"/>
    </source>
</evidence>
<feature type="signal peptide" evidence="1">
    <location>
        <begin position="1"/>
        <end position="23"/>
    </location>
</feature>
<dbReference type="Pfam" id="PF07027">
    <property type="entry name" value="DUF1318"/>
    <property type="match status" value="1"/>
</dbReference>
<proteinExistence type="predicted"/>
<protein>
    <recommendedName>
        <fullName evidence="3">DUF1318 domain-containing protein</fullName>
    </recommendedName>
</protein>